<dbReference type="FunFam" id="3.10.100.10:FF:000103">
    <property type="entry name" value="Uncharacterized protein"/>
    <property type="match status" value="1"/>
</dbReference>
<evidence type="ECO:0000256" key="4">
    <source>
        <dbReference type="SAM" id="Phobius"/>
    </source>
</evidence>
<dbReference type="GO" id="GO:0030246">
    <property type="term" value="F:carbohydrate binding"/>
    <property type="evidence" value="ECO:0007669"/>
    <property type="project" value="UniProtKB-KW"/>
</dbReference>
<dbReference type="PROSITE" id="PS00615">
    <property type="entry name" value="C_TYPE_LECTIN_1"/>
    <property type="match status" value="1"/>
</dbReference>
<sequence>MYIQAKHPFSRPDSGQTSGPPSQPPPVRQGGSHGRVRHGNGASGMSQEEQEASTHTYEEAEAVKRCTTYTSADRMYPGGACGRGALCSFIRPHLSYLAAGIAVLLSLVAVGFAPLTFINKERDQDDMRKLLTTLDNRQRSLVASLEQRLHKISKTLLYCPTGYTIFREICYKAFNTRQTFSGAAAACGEGGGTLAMPRDSGTNGFLISLYKSVSENDDFWIGLHDQREEGSFEWVDGSALGTYSSWRYGQPDDSGGREDCVSYSTHWKDNWNDLPCDRRIRFICQAFPGRPVP</sequence>
<dbReference type="KEGG" id="bfo:118418237"/>
<keyword evidence="1" id="KW-0430">Lectin</keyword>
<evidence type="ECO:0000256" key="1">
    <source>
        <dbReference type="ARBA" id="ARBA00022734"/>
    </source>
</evidence>
<reference evidence="7" key="2">
    <citation type="submission" date="2025-08" db="UniProtKB">
        <authorList>
            <consortium name="RefSeq"/>
        </authorList>
    </citation>
    <scope>IDENTIFICATION</scope>
    <source>
        <strain evidence="7">S238N-H82</strain>
        <tissue evidence="7">Testes</tissue>
    </source>
</reference>
<dbReference type="InterPro" id="IPR001304">
    <property type="entry name" value="C-type_lectin-like"/>
</dbReference>
<dbReference type="InterPro" id="IPR051663">
    <property type="entry name" value="CLec_Tetranectin-domain"/>
</dbReference>
<evidence type="ECO:0000313" key="6">
    <source>
        <dbReference type="Proteomes" id="UP000001554"/>
    </source>
</evidence>
<accession>A0A9J7LBU5</accession>
<feature type="domain" description="C-type lectin" evidence="5">
    <location>
        <begin position="166"/>
        <end position="285"/>
    </location>
</feature>
<dbReference type="InterPro" id="IPR016187">
    <property type="entry name" value="CTDL_fold"/>
</dbReference>
<dbReference type="PROSITE" id="PS50041">
    <property type="entry name" value="C_TYPE_LECTIN_2"/>
    <property type="match status" value="1"/>
</dbReference>
<dbReference type="Proteomes" id="UP000001554">
    <property type="component" value="Chromosome 6"/>
</dbReference>
<protein>
    <submittedName>
        <fullName evidence="7">C-type lectin domain family 3 member A homolog</fullName>
    </submittedName>
</protein>
<name>A0A9J7LBU5_BRAFL</name>
<dbReference type="GeneID" id="118418237"/>
<evidence type="ECO:0000256" key="2">
    <source>
        <dbReference type="ARBA" id="ARBA00023157"/>
    </source>
</evidence>
<keyword evidence="4" id="KW-1133">Transmembrane helix</keyword>
<dbReference type="InterPro" id="IPR018378">
    <property type="entry name" value="C-type_lectin_CS"/>
</dbReference>
<dbReference type="PANTHER" id="PTHR22799">
    <property type="entry name" value="TETRANECTIN-RELATED"/>
    <property type="match status" value="1"/>
</dbReference>
<dbReference type="RefSeq" id="XP_035679974.1">
    <property type="nucleotide sequence ID" value="XM_035824081.1"/>
</dbReference>
<dbReference type="OrthoDB" id="2142683at2759"/>
<dbReference type="Gene3D" id="3.10.100.10">
    <property type="entry name" value="Mannose-Binding Protein A, subunit A"/>
    <property type="match status" value="1"/>
</dbReference>
<dbReference type="InterPro" id="IPR016186">
    <property type="entry name" value="C-type_lectin-like/link_sf"/>
</dbReference>
<organism evidence="6 7">
    <name type="scientific">Branchiostoma floridae</name>
    <name type="common">Florida lancelet</name>
    <name type="synonym">Amphioxus</name>
    <dbReference type="NCBI Taxonomy" id="7739"/>
    <lineage>
        <taxon>Eukaryota</taxon>
        <taxon>Metazoa</taxon>
        <taxon>Chordata</taxon>
        <taxon>Cephalochordata</taxon>
        <taxon>Leptocardii</taxon>
        <taxon>Amphioxiformes</taxon>
        <taxon>Branchiostomatidae</taxon>
        <taxon>Branchiostoma</taxon>
    </lineage>
</organism>
<keyword evidence="6" id="KW-1185">Reference proteome</keyword>
<evidence type="ECO:0000259" key="5">
    <source>
        <dbReference type="PROSITE" id="PS50041"/>
    </source>
</evidence>
<keyword evidence="2" id="KW-1015">Disulfide bond</keyword>
<dbReference type="PANTHER" id="PTHR22799:SF6">
    <property type="entry name" value="C-TYPE LECTIN DOMAIN FAMILY 4 MEMBER M-LIKE"/>
    <property type="match status" value="1"/>
</dbReference>
<dbReference type="OMA" id="RRIRFIC"/>
<dbReference type="AlphaFoldDB" id="A0A9J7LBU5"/>
<evidence type="ECO:0000256" key="3">
    <source>
        <dbReference type="SAM" id="MobiDB-lite"/>
    </source>
</evidence>
<dbReference type="SMART" id="SM00034">
    <property type="entry name" value="CLECT"/>
    <property type="match status" value="1"/>
</dbReference>
<gene>
    <name evidence="7" type="primary">LOC118418237</name>
</gene>
<reference evidence="6" key="1">
    <citation type="journal article" date="2020" name="Nat. Ecol. Evol.">
        <title>Deeply conserved synteny resolves early events in vertebrate evolution.</title>
        <authorList>
            <person name="Simakov O."/>
            <person name="Marletaz F."/>
            <person name="Yue J.X."/>
            <person name="O'Connell B."/>
            <person name="Jenkins J."/>
            <person name="Brandt A."/>
            <person name="Calef R."/>
            <person name="Tung C.H."/>
            <person name="Huang T.K."/>
            <person name="Schmutz J."/>
            <person name="Satoh N."/>
            <person name="Yu J.K."/>
            <person name="Putnam N.H."/>
            <person name="Green R.E."/>
            <person name="Rokhsar D.S."/>
        </authorList>
    </citation>
    <scope>NUCLEOTIDE SEQUENCE [LARGE SCALE GENOMIC DNA]</scope>
    <source>
        <strain evidence="6">S238N-H82</strain>
    </source>
</reference>
<keyword evidence="4" id="KW-0812">Transmembrane</keyword>
<evidence type="ECO:0000313" key="7">
    <source>
        <dbReference type="RefSeq" id="XP_035679974.1"/>
    </source>
</evidence>
<dbReference type="Pfam" id="PF00059">
    <property type="entry name" value="Lectin_C"/>
    <property type="match status" value="1"/>
</dbReference>
<feature type="region of interest" description="Disordered" evidence="3">
    <location>
        <begin position="1"/>
        <end position="58"/>
    </location>
</feature>
<dbReference type="SUPFAM" id="SSF56436">
    <property type="entry name" value="C-type lectin-like"/>
    <property type="match status" value="1"/>
</dbReference>
<proteinExistence type="predicted"/>
<keyword evidence="4" id="KW-0472">Membrane</keyword>
<feature type="transmembrane region" description="Helical" evidence="4">
    <location>
        <begin position="96"/>
        <end position="118"/>
    </location>
</feature>